<protein>
    <submittedName>
        <fullName evidence="2">Uncharacterized protein</fullName>
    </submittedName>
</protein>
<sequence>MTELKRKNSSVVTLLSFILIAIFTSAILSMLFSTYRFNDFLVGSVGLILFLTQIIIALAKYRKNYKNEDRPVLSPRILRYRTNYGKLRFILFADTVNTRLIAIVVILMIFYSQTFNLSWWLFLATLLILIFTKIFIGSIVWERYGEFVPNKNAHVDQN</sequence>
<keyword evidence="1" id="KW-1133">Transmembrane helix</keyword>
<evidence type="ECO:0000256" key="1">
    <source>
        <dbReference type="SAM" id="Phobius"/>
    </source>
</evidence>
<comment type="caution">
    <text evidence="2">The sequence shown here is derived from an EMBL/GenBank/DDBJ whole genome shotgun (WGS) entry which is preliminary data.</text>
</comment>
<dbReference type="EMBL" id="SLWB01000002">
    <property type="protein sequence ID" value="TCN72079.1"/>
    <property type="molecule type" value="Genomic_DNA"/>
</dbReference>
<reference evidence="2 3" key="1">
    <citation type="submission" date="2019-03" db="EMBL/GenBank/DDBJ databases">
        <title>Genomic Encyclopedia of Archaeal and Bacterial Type Strains, Phase II (KMG-II): from individual species to whole genera.</title>
        <authorList>
            <person name="Goeker M."/>
        </authorList>
    </citation>
    <scope>NUCLEOTIDE SEQUENCE [LARGE SCALE GENOMIC DNA]</scope>
    <source>
        <strain evidence="2 3">RL-C</strain>
    </source>
</reference>
<feature type="transmembrane region" description="Helical" evidence="1">
    <location>
        <begin position="89"/>
        <end position="111"/>
    </location>
</feature>
<proteinExistence type="predicted"/>
<feature type="transmembrane region" description="Helical" evidence="1">
    <location>
        <begin position="12"/>
        <end position="34"/>
    </location>
</feature>
<evidence type="ECO:0000313" key="3">
    <source>
        <dbReference type="Proteomes" id="UP000294830"/>
    </source>
</evidence>
<organism evidence="2 3">
    <name type="scientific">Acetobacteroides hydrogenigenes</name>
    <dbReference type="NCBI Taxonomy" id="979970"/>
    <lineage>
        <taxon>Bacteria</taxon>
        <taxon>Pseudomonadati</taxon>
        <taxon>Bacteroidota</taxon>
        <taxon>Bacteroidia</taxon>
        <taxon>Bacteroidales</taxon>
        <taxon>Rikenellaceae</taxon>
        <taxon>Acetobacteroides</taxon>
    </lineage>
</organism>
<dbReference type="Proteomes" id="UP000294830">
    <property type="component" value="Unassembled WGS sequence"/>
</dbReference>
<feature type="transmembrane region" description="Helical" evidence="1">
    <location>
        <begin position="40"/>
        <end position="61"/>
    </location>
</feature>
<gene>
    <name evidence="2" type="ORF">CLV25_10240</name>
</gene>
<accession>A0A4R2F4M8</accession>
<keyword evidence="1" id="KW-0812">Transmembrane</keyword>
<feature type="transmembrane region" description="Helical" evidence="1">
    <location>
        <begin position="117"/>
        <end position="141"/>
    </location>
</feature>
<evidence type="ECO:0000313" key="2">
    <source>
        <dbReference type="EMBL" id="TCN72079.1"/>
    </source>
</evidence>
<name>A0A4R2F4M8_9BACT</name>
<keyword evidence="3" id="KW-1185">Reference proteome</keyword>
<keyword evidence="1" id="KW-0472">Membrane</keyword>
<dbReference type="AlphaFoldDB" id="A0A4R2F4M8"/>